<evidence type="ECO:0000256" key="1">
    <source>
        <dbReference type="SAM" id="MobiDB-lite"/>
    </source>
</evidence>
<name>A0A1Y2GIV8_9FUNG</name>
<feature type="region of interest" description="Disordered" evidence="1">
    <location>
        <begin position="693"/>
        <end position="716"/>
    </location>
</feature>
<feature type="region of interest" description="Disordered" evidence="1">
    <location>
        <begin position="456"/>
        <end position="559"/>
    </location>
</feature>
<feature type="compositionally biased region" description="Polar residues" evidence="1">
    <location>
        <begin position="354"/>
        <end position="364"/>
    </location>
</feature>
<feature type="region of interest" description="Disordered" evidence="1">
    <location>
        <begin position="347"/>
        <end position="389"/>
    </location>
</feature>
<dbReference type="RefSeq" id="XP_021879956.1">
    <property type="nucleotide sequence ID" value="XM_022019332.1"/>
</dbReference>
<accession>A0A1Y2GIV8</accession>
<reference evidence="2 3" key="1">
    <citation type="submission" date="2016-07" db="EMBL/GenBank/DDBJ databases">
        <title>Pervasive Adenine N6-methylation of Active Genes in Fungi.</title>
        <authorList>
            <consortium name="DOE Joint Genome Institute"/>
            <person name="Mondo S.J."/>
            <person name="Dannebaum R.O."/>
            <person name="Kuo R.C."/>
            <person name="Labutti K."/>
            <person name="Haridas S."/>
            <person name="Kuo A."/>
            <person name="Salamov A."/>
            <person name="Ahrendt S.R."/>
            <person name="Lipzen A."/>
            <person name="Sullivan W."/>
            <person name="Andreopoulos W.B."/>
            <person name="Clum A."/>
            <person name="Lindquist E."/>
            <person name="Daum C."/>
            <person name="Ramamoorthy G.K."/>
            <person name="Gryganskyi A."/>
            <person name="Culley D."/>
            <person name="Magnuson J.K."/>
            <person name="James T.Y."/>
            <person name="O'Malley M.A."/>
            <person name="Stajich J.E."/>
            <person name="Spatafora J.W."/>
            <person name="Visel A."/>
            <person name="Grigoriev I.V."/>
        </authorList>
    </citation>
    <scope>NUCLEOTIDE SEQUENCE [LARGE SCALE GENOMIC DNA]</scope>
    <source>
        <strain evidence="2 3">NRRL 3116</strain>
    </source>
</reference>
<feature type="compositionally biased region" description="Basic and acidic residues" evidence="1">
    <location>
        <begin position="119"/>
        <end position="133"/>
    </location>
</feature>
<dbReference type="EMBL" id="MCFF01000026">
    <property type="protein sequence ID" value="ORZ12091.1"/>
    <property type="molecule type" value="Genomic_DNA"/>
</dbReference>
<comment type="caution">
    <text evidence="2">The sequence shown here is derived from an EMBL/GenBank/DDBJ whole genome shotgun (WGS) entry which is preliminary data.</text>
</comment>
<feature type="region of interest" description="Disordered" evidence="1">
    <location>
        <begin position="877"/>
        <end position="897"/>
    </location>
</feature>
<feature type="compositionally biased region" description="Polar residues" evidence="1">
    <location>
        <begin position="456"/>
        <end position="488"/>
    </location>
</feature>
<feature type="compositionally biased region" description="Low complexity" evidence="1">
    <location>
        <begin position="161"/>
        <end position="192"/>
    </location>
</feature>
<feature type="compositionally biased region" description="Low complexity" evidence="1">
    <location>
        <begin position="489"/>
        <end position="498"/>
    </location>
</feature>
<feature type="compositionally biased region" description="Low complexity" evidence="1">
    <location>
        <begin position="365"/>
        <end position="375"/>
    </location>
</feature>
<dbReference type="AlphaFoldDB" id="A0A1Y2GIV8"/>
<dbReference type="Proteomes" id="UP000193648">
    <property type="component" value="Unassembled WGS sequence"/>
</dbReference>
<evidence type="ECO:0000313" key="3">
    <source>
        <dbReference type="Proteomes" id="UP000193648"/>
    </source>
</evidence>
<protein>
    <submittedName>
        <fullName evidence="2">Uncharacterized protein</fullName>
    </submittedName>
</protein>
<evidence type="ECO:0000313" key="2">
    <source>
        <dbReference type="EMBL" id="ORZ12091.1"/>
    </source>
</evidence>
<feature type="region of interest" description="Disordered" evidence="1">
    <location>
        <begin position="409"/>
        <end position="435"/>
    </location>
</feature>
<feature type="compositionally biased region" description="Low complexity" evidence="1">
    <location>
        <begin position="970"/>
        <end position="983"/>
    </location>
</feature>
<feature type="region of interest" description="Disordered" evidence="1">
    <location>
        <begin position="112"/>
        <end position="193"/>
    </location>
</feature>
<feature type="compositionally biased region" description="Low complexity" evidence="1">
    <location>
        <begin position="953"/>
        <end position="962"/>
    </location>
</feature>
<organism evidence="2 3">
    <name type="scientific">Lobosporangium transversale</name>
    <dbReference type="NCBI Taxonomy" id="64571"/>
    <lineage>
        <taxon>Eukaryota</taxon>
        <taxon>Fungi</taxon>
        <taxon>Fungi incertae sedis</taxon>
        <taxon>Mucoromycota</taxon>
        <taxon>Mortierellomycotina</taxon>
        <taxon>Mortierellomycetes</taxon>
        <taxon>Mortierellales</taxon>
        <taxon>Mortierellaceae</taxon>
        <taxon>Lobosporangium</taxon>
    </lineage>
</organism>
<keyword evidence="3" id="KW-1185">Reference proteome</keyword>
<feature type="compositionally biased region" description="Low complexity" evidence="1">
    <location>
        <begin position="425"/>
        <end position="435"/>
    </location>
</feature>
<gene>
    <name evidence="2" type="ORF">BCR41DRAFT_104417</name>
</gene>
<dbReference type="InParanoid" id="A0A1Y2GIV8"/>
<proteinExistence type="predicted"/>
<sequence length="999" mass="107089">MTDTQLSTSVIIPQEQQLLMLTQGHHVPVQKQSLQQRQQHQQNLYYHHHHSQDQQEQHLDDTTQDFFIQDMPDNSAGIIQGPPTLLQLQHTTTSIPLEEELNIYDYIHAKQEDEDEHDSQDQGHTHAHERDPLSDSLSSSMAVVEDNISPRHHTTVRQSPATSPSISSPVLSAQSSSSPLLSALSPSSPCSESRAELQDDYSVAATVNDGQTEQDTAFHETTHIKQESLESTSLLAHHTGYMDTSMELYGSTDPSLMSSQASLMSPPPQDLFRVLMEDFQAQAAIQREKFYSATTGSGTGMDSVEFLFNGLQSQDRVQTPTVSTTTMPTSLSSQTQMKSTSDYLADVNGVHPEMSSSNASVEQDSSYSGTRSTSSPINMDDLSPPSVNTRASLSANELEADISLSPAFTNSSSLSSGSATPVLTSSFSHSSKTSSYSSAPRAAVVGVAFTRIASQHSKTNNRASKASDSMNIDDSQISMVSPTSQHSLRTTTEQQTRGRTAEVFKEEEDDQWPGSNVITMQPAPRKKRKMNRNAETQSQEGSPRLNALPSPPSSVRTTPPLQPMAVDGCPTIDNLILPDVCSSQNEPVTPTSPLMIKIEADMEPISTANLSSTSGTVTVTDRVAETISLAESAEVEVGKKSSPTNGGSKRPWTVEEEKLLLKLVDDKAPIKDIAETLNRSVHSVRSRRQVLTDPGFVKGNGHAQPRRSKPDPASKLPTYSQMAFLSLARLPELQGTLNDVASMVEKLFSRHLNRIPRTGHKNLQIWRAQISDALAHEKGHPRPRFESFGVKRGRQWVYRLTDFGKGVMKAMGCVDQICEDLLKNNELAYGEAARGPDGESIGTGGADAGLGQGNGYGYSYCPETTYSNNNTRVTNGVASAGSKFSSSPSTSSSPKEMSAKSLAVSNAIANAMAAMAAGLAAMTAAEDEKSAAAAAAASAVTIAGADITMTASEASATASGSSKRTGLVETSSATKPKASASTTFNTAVISGATRGRAKA</sequence>
<dbReference type="OrthoDB" id="2427028at2759"/>
<feature type="compositionally biased region" description="Low complexity" evidence="1">
    <location>
        <begin position="878"/>
        <end position="897"/>
    </location>
</feature>
<feature type="region of interest" description="Disordered" evidence="1">
    <location>
        <begin position="953"/>
        <end position="999"/>
    </location>
</feature>
<dbReference type="GeneID" id="33561177"/>